<feature type="region of interest" description="Disordered" evidence="1">
    <location>
        <begin position="178"/>
        <end position="198"/>
    </location>
</feature>
<dbReference type="EMBL" id="JAINZZ010000007">
    <property type="protein sequence ID" value="MBY8877673.1"/>
    <property type="molecule type" value="Genomic_DNA"/>
</dbReference>
<sequence length="198" mass="22074">METAGIIALLFFLIFATLATVATVRTVRAVKRQVARSTTQARRVVEDSRIRARRYTMTGTAGELAKLRLQLRTSLDSTTRALEEGRASDASLSEAAALLKRLDEHARILDGELRMLEREPDRDRVAARLPDLAERTHRVAHSADTLRWAAQDRARHFADDELAALGRDIALEAGALRHWEEPESKPGWGRARLGTTGE</sequence>
<dbReference type="RefSeq" id="WP_222961834.1">
    <property type="nucleotide sequence ID" value="NZ_JAINZZ010000007.1"/>
</dbReference>
<dbReference type="Proteomes" id="UP000778578">
    <property type="component" value="Unassembled WGS sequence"/>
</dbReference>
<evidence type="ECO:0000256" key="1">
    <source>
        <dbReference type="SAM" id="MobiDB-lite"/>
    </source>
</evidence>
<accession>A0ABS7Q3F3</accession>
<reference evidence="2 3" key="1">
    <citation type="submission" date="2021-08" db="EMBL/GenBank/DDBJ databases">
        <title>WGS of actinomycetes from Thailand.</title>
        <authorList>
            <person name="Thawai C."/>
        </authorList>
    </citation>
    <scope>NUCLEOTIDE SEQUENCE [LARGE SCALE GENOMIC DNA]</scope>
    <source>
        <strain evidence="2 3">PLK6-54</strain>
    </source>
</reference>
<name>A0ABS7Q3F3_9ACTN</name>
<organism evidence="2 3">
    <name type="scientific">Actinacidiphila acidipaludis</name>
    <dbReference type="NCBI Taxonomy" id="2873382"/>
    <lineage>
        <taxon>Bacteria</taxon>
        <taxon>Bacillati</taxon>
        <taxon>Actinomycetota</taxon>
        <taxon>Actinomycetes</taxon>
        <taxon>Kitasatosporales</taxon>
        <taxon>Streptomycetaceae</taxon>
        <taxon>Actinacidiphila</taxon>
    </lineage>
</organism>
<keyword evidence="3" id="KW-1185">Reference proteome</keyword>
<comment type="caution">
    <text evidence="2">The sequence shown here is derived from an EMBL/GenBank/DDBJ whole genome shotgun (WGS) entry which is preliminary data.</text>
</comment>
<evidence type="ECO:0008006" key="4">
    <source>
        <dbReference type="Google" id="ProtNLM"/>
    </source>
</evidence>
<evidence type="ECO:0000313" key="3">
    <source>
        <dbReference type="Proteomes" id="UP000778578"/>
    </source>
</evidence>
<gene>
    <name evidence="2" type="ORF">K7862_08525</name>
</gene>
<proteinExistence type="predicted"/>
<evidence type="ECO:0000313" key="2">
    <source>
        <dbReference type="EMBL" id="MBY8877673.1"/>
    </source>
</evidence>
<protein>
    <recommendedName>
        <fullName evidence="4">Secreted protein</fullName>
    </recommendedName>
</protein>